<dbReference type="InterPro" id="IPR036457">
    <property type="entry name" value="PPM-type-like_dom_sf"/>
</dbReference>
<keyword evidence="1" id="KW-0378">Hydrolase</keyword>
<dbReference type="SMART" id="SM00448">
    <property type="entry name" value="REC"/>
    <property type="match status" value="1"/>
</dbReference>
<accession>A0ABW5P9E3</accession>
<dbReference type="RefSeq" id="WP_377600813.1">
    <property type="nucleotide sequence ID" value="NZ_JBHUME010000005.1"/>
</dbReference>
<dbReference type="EMBL" id="JBHUME010000005">
    <property type="protein sequence ID" value="MFD2611813.1"/>
    <property type="molecule type" value="Genomic_DNA"/>
</dbReference>
<sequence length="383" mass="43280">MSIMIIDDNPTNLIIIKEILKKAGYRKLMAASSAKAMFELLETSEGKGEEPVHLILLDIMMPDMDGIEACRKLQLSEKHRNIPVIMVTALGDSNKLAEALDAGAIDYVTKPINRVELLARIRVALRLKYEKDWHKERDDHMRNELELAKQVQHGVLTPALLERNIKIDAIYQPSQELAGDLYAWYPVDEDRYGIILLDVMGHGISSSLVSMFIASMLRDIITTLAKPEKVIQELNRRMNLLYVPGHFVQYYFTAIYILVDTNRKTIEYVNAGHPAGFLLSPDGQCRSLSQGSSAVGFFETIEVTPGLMEYTDRAKILLYTDGILEQLDPEEDQIEAMSRLAVQHADSSLEQIRERFFTGQEKQDDMCFVMIDLTPDGSAGNKQ</sequence>
<reference evidence="5" key="1">
    <citation type="journal article" date="2019" name="Int. J. Syst. Evol. Microbiol.">
        <title>The Global Catalogue of Microorganisms (GCM) 10K type strain sequencing project: providing services to taxonomists for standard genome sequencing and annotation.</title>
        <authorList>
            <consortium name="The Broad Institute Genomics Platform"/>
            <consortium name="The Broad Institute Genome Sequencing Center for Infectious Disease"/>
            <person name="Wu L."/>
            <person name="Ma J."/>
        </authorList>
    </citation>
    <scope>NUCLEOTIDE SEQUENCE [LARGE SCALE GENOMIC DNA]</scope>
    <source>
        <strain evidence="5">KCTC 3950</strain>
    </source>
</reference>
<organism evidence="4 5">
    <name type="scientific">Paenibacillus gansuensis</name>
    <dbReference type="NCBI Taxonomy" id="306542"/>
    <lineage>
        <taxon>Bacteria</taxon>
        <taxon>Bacillati</taxon>
        <taxon>Bacillota</taxon>
        <taxon>Bacilli</taxon>
        <taxon>Bacillales</taxon>
        <taxon>Paenibacillaceae</taxon>
        <taxon>Paenibacillus</taxon>
    </lineage>
</organism>
<evidence type="ECO:0000256" key="1">
    <source>
        <dbReference type="ARBA" id="ARBA00022801"/>
    </source>
</evidence>
<dbReference type="PANTHER" id="PTHR43156:SF14">
    <property type="entry name" value="PHOSPHOSERINE PHOSPHATASE RSBP"/>
    <property type="match status" value="1"/>
</dbReference>
<dbReference type="Gene3D" id="3.40.50.2300">
    <property type="match status" value="1"/>
</dbReference>
<dbReference type="Proteomes" id="UP001597541">
    <property type="component" value="Unassembled WGS sequence"/>
</dbReference>
<dbReference type="SUPFAM" id="SSF81606">
    <property type="entry name" value="PP2C-like"/>
    <property type="match status" value="1"/>
</dbReference>
<keyword evidence="5" id="KW-1185">Reference proteome</keyword>
<evidence type="ECO:0000313" key="5">
    <source>
        <dbReference type="Proteomes" id="UP001597541"/>
    </source>
</evidence>
<dbReference type="PANTHER" id="PTHR43156">
    <property type="entry name" value="STAGE II SPORULATION PROTEIN E-RELATED"/>
    <property type="match status" value="1"/>
</dbReference>
<dbReference type="SMART" id="SM00331">
    <property type="entry name" value="PP2C_SIG"/>
    <property type="match status" value="1"/>
</dbReference>
<name>A0ABW5P9E3_9BACL</name>
<dbReference type="InterPro" id="IPR011006">
    <property type="entry name" value="CheY-like_superfamily"/>
</dbReference>
<dbReference type="SUPFAM" id="SSF52172">
    <property type="entry name" value="CheY-like"/>
    <property type="match status" value="1"/>
</dbReference>
<proteinExistence type="predicted"/>
<evidence type="ECO:0000259" key="3">
    <source>
        <dbReference type="PROSITE" id="PS50110"/>
    </source>
</evidence>
<dbReference type="Pfam" id="PF07228">
    <property type="entry name" value="SpoIIE"/>
    <property type="match status" value="1"/>
</dbReference>
<comment type="caution">
    <text evidence="4">The sequence shown here is derived from an EMBL/GenBank/DDBJ whole genome shotgun (WGS) entry which is preliminary data.</text>
</comment>
<feature type="domain" description="Response regulatory" evidence="3">
    <location>
        <begin position="2"/>
        <end position="125"/>
    </location>
</feature>
<dbReference type="PROSITE" id="PS50110">
    <property type="entry name" value="RESPONSE_REGULATORY"/>
    <property type="match status" value="1"/>
</dbReference>
<dbReference type="Pfam" id="PF00072">
    <property type="entry name" value="Response_reg"/>
    <property type="match status" value="1"/>
</dbReference>
<protein>
    <submittedName>
        <fullName evidence="4">SpoIIE family protein phosphatase</fullName>
    </submittedName>
</protein>
<dbReference type="InterPro" id="IPR052016">
    <property type="entry name" value="Bact_Sigma-Reg"/>
</dbReference>
<dbReference type="InterPro" id="IPR001789">
    <property type="entry name" value="Sig_transdc_resp-reg_receiver"/>
</dbReference>
<keyword evidence="2" id="KW-0597">Phosphoprotein</keyword>
<evidence type="ECO:0000313" key="4">
    <source>
        <dbReference type="EMBL" id="MFD2611813.1"/>
    </source>
</evidence>
<dbReference type="InterPro" id="IPR001932">
    <property type="entry name" value="PPM-type_phosphatase-like_dom"/>
</dbReference>
<feature type="modified residue" description="4-aspartylphosphate" evidence="2">
    <location>
        <position position="58"/>
    </location>
</feature>
<evidence type="ECO:0000256" key="2">
    <source>
        <dbReference type="PROSITE-ProRule" id="PRU00169"/>
    </source>
</evidence>
<gene>
    <name evidence="4" type="ORF">ACFSUF_05180</name>
</gene>
<dbReference type="Gene3D" id="3.60.40.10">
    <property type="entry name" value="PPM-type phosphatase domain"/>
    <property type="match status" value="1"/>
</dbReference>